<sequence length="381" mass="42489">MESYVRTPLHDLTPVRIRGKRYAPGQKPTIHTQHNNAYTPSSYTTDQSNRPHLSRLEILPTELLHHIFRFCPNIYLPVASPTLGQILSDKAIKFHIVIQTLSNRQTLIDAVAEASGHTSIASLQSEVLNRKWLTFEFLRDALKEAAKLPRPDAFLDYANDGEPDEDSSLSAVDTEFDLISVTGADSPIARKPKKAKKSPLYQNLDLNQYTAVPVKLLHGPWTASKLSLLKLLFRAGGSIERVTSTDDEVASASLLEALKSSNRKVALALIPRPSYRSFNDLDNYTEPPHIGVTPDTSHFRAAVLEGGCDRKIVLKMLLLLPHVIDYEDRAVWKWIHDSISVGDEKGLWLKQTLGEASKAAKDPAAKMYLIAEHFEGGVSWQ</sequence>
<protein>
    <recommendedName>
        <fullName evidence="4">F-box domain-containing protein</fullName>
    </recommendedName>
</protein>
<feature type="compositionally biased region" description="Polar residues" evidence="1">
    <location>
        <begin position="29"/>
        <end position="49"/>
    </location>
</feature>
<dbReference type="Proteomes" id="UP001161017">
    <property type="component" value="Unassembled WGS sequence"/>
</dbReference>
<evidence type="ECO:0008006" key="4">
    <source>
        <dbReference type="Google" id="ProtNLM"/>
    </source>
</evidence>
<organism evidence="2 3">
    <name type="scientific">Ramalina farinacea</name>
    <dbReference type="NCBI Taxonomy" id="258253"/>
    <lineage>
        <taxon>Eukaryota</taxon>
        <taxon>Fungi</taxon>
        <taxon>Dikarya</taxon>
        <taxon>Ascomycota</taxon>
        <taxon>Pezizomycotina</taxon>
        <taxon>Lecanoromycetes</taxon>
        <taxon>OSLEUM clade</taxon>
        <taxon>Lecanoromycetidae</taxon>
        <taxon>Lecanorales</taxon>
        <taxon>Lecanorineae</taxon>
        <taxon>Ramalinaceae</taxon>
        <taxon>Ramalina</taxon>
    </lineage>
</organism>
<reference evidence="2" key="1">
    <citation type="journal article" date="2023" name="Genome Biol. Evol.">
        <title>First Whole Genome Sequence and Flow Cytometry Genome Size Data for the Lichen-Forming Fungus Ramalina farinacea (Ascomycota).</title>
        <authorList>
            <person name="Llewellyn T."/>
            <person name="Mian S."/>
            <person name="Hill R."/>
            <person name="Leitch I.J."/>
            <person name="Gaya E."/>
        </authorList>
    </citation>
    <scope>NUCLEOTIDE SEQUENCE</scope>
    <source>
        <strain evidence="2">LIQ254RAFAR</strain>
    </source>
</reference>
<feature type="region of interest" description="Disordered" evidence="1">
    <location>
        <begin position="23"/>
        <end position="49"/>
    </location>
</feature>
<accession>A0AA43TRY0</accession>
<dbReference type="EMBL" id="JAPUFD010000001">
    <property type="protein sequence ID" value="MDI1485444.1"/>
    <property type="molecule type" value="Genomic_DNA"/>
</dbReference>
<name>A0AA43TRY0_9LECA</name>
<keyword evidence="3" id="KW-1185">Reference proteome</keyword>
<gene>
    <name evidence="2" type="ORF">OHK93_000582</name>
</gene>
<proteinExistence type="predicted"/>
<evidence type="ECO:0000256" key="1">
    <source>
        <dbReference type="SAM" id="MobiDB-lite"/>
    </source>
</evidence>
<evidence type="ECO:0000313" key="3">
    <source>
        <dbReference type="Proteomes" id="UP001161017"/>
    </source>
</evidence>
<dbReference type="AlphaFoldDB" id="A0AA43TRY0"/>
<evidence type="ECO:0000313" key="2">
    <source>
        <dbReference type="EMBL" id="MDI1485444.1"/>
    </source>
</evidence>
<comment type="caution">
    <text evidence="2">The sequence shown here is derived from an EMBL/GenBank/DDBJ whole genome shotgun (WGS) entry which is preliminary data.</text>
</comment>